<protein>
    <submittedName>
        <fullName evidence="8">Starch-binding associating with outer membrane</fullName>
    </submittedName>
</protein>
<feature type="domain" description="RagB/SusD" evidence="6">
    <location>
        <begin position="388"/>
        <end position="498"/>
    </location>
</feature>
<comment type="subcellular location">
    <subcellularLocation>
        <location evidence="1">Cell outer membrane</location>
    </subcellularLocation>
</comment>
<dbReference type="InterPro" id="IPR033985">
    <property type="entry name" value="SusD-like_N"/>
</dbReference>
<dbReference type="RefSeq" id="WP_079686521.1">
    <property type="nucleotide sequence ID" value="NZ_FUZU01000001.1"/>
</dbReference>
<dbReference type="STRING" id="688867.SAMN05660236_2024"/>
<evidence type="ECO:0000256" key="4">
    <source>
        <dbReference type="ARBA" id="ARBA00023136"/>
    </source>
</evidence>
<evidence type="ECO:0000259" key="7">
    <source>
        <dbReference type="Pfam" id="PF14322"/>
    </source>
</evidence>
<dbReference type="PROSITE" id="PS51257">
    <property type="entry name" value="PROKAR_LIPOPROTEIN"/>
    <property type="match status" value="1"/>
</dbReference>
<proteinExistence type="inferred from homology"/>
<evidence type="ECO:0000313" key="9">
    <source>
        <dbReference type="Proteomes" id="UP000190961"/>
    </source>
</evidence>
<evidence type="ECO:0000256" key="2">
    <source>
        <dbReference type="ARBA" id="ARBA00006275"/>
    </source>
</evidence>
<comment type="similarity">
    <text evidence="2">Belongs to the SusD family.</text>
</comment>
<dbReference type="OrthoDB" id="9783641at2"/>
<dbReference type="SUPFAM" id="SSF48452">
    <property type="entry name" value="TPR-like"/>
    <property type="match status" value="1"/>
</dbReference>
<accession>A0A1T5KCZ9</accession>
<keyword evidence="3" id="KW-0732">Signal</keyword>
<dbReference type="AlphaFoldDB" id="A0A1T5KCZ9"/>
<evidence type="ECO:0000256" key="3">
    <source>
        <dbReference type="ARBA" id="ARBA00022729"/>
    </source>
</evidence>
<dbReference type="CDD" id="cd08977">
    <property type="entry name" value="SusD"/>
    <property type="match status" value="1"/>
</dbReference>
<reference evidence="8 9" key="1">
    <citation type="submission" date="2017-02" db="EMBL/GenBank/DDBJ databases">
        <authorList>
            <person name="Peterson S.W."/>
        </authorList>
    </citation>
    <scope>NUCLEOTIDE SEQUENCE [LARGE SCALE GENOMIC DNA]</scope>
    <source>
        <strain evidence="8 9">DSM 25262</strain>
    </source>
</reference>
<dbReference type="InterPro" id="IPR011990">
    <property type="entry name" value="TPR-like_helical_dom_sf"/>
</dbReference>
<organism evidence="8 9">
    <name type="scientific">Ohtaekwangia koreensis</name>
    <dbReference type="NCBI Taxonomy" id="688867"/>
    <lineage>
        <taxon>Bacteria</taxon>
        <taxon>Pseudomonadati</taxon>
        <taxon>Bacteroidota</taxon>
        <taxon>Cytophagia</taxon>
        <taxon>Cytophagales</taxon>
        <taxon>Fulvivirgaceae</taxon>
        <taxon>Ohtaekwangia</taxon>
    </lineage>
</organism>
<evidence type="ECO:0000259" key="6">
    <source>
        <dbReference type="Pfam" id="PF07980"/>
    </source>
</evidence>
<gene>
    <name evidence="8" type="ORF">SAMN05660236_2024</name>
</gene>
<dbReference type="Pfam" id="PF07980">
    <property type="entry name" value="SusD_RagB"/>
    <property type="match status" value="1"/>
</dbReference>
<keyword evidence="4" id="KW-0472">Membrane</keyword>
<dbReference type="Proteomes" id="UP000190961">
    <property type="component" value="Unassembled WGS sequence"/>
</dbReference>
<feature type="domain" description="SusD-like N-terminal" evidence="7">
    <location>
        <begin position="88"/>
        <end position="219"/>
    </location>
</feature>
<keyword evidence="9" id="KW-1185">Reference proteome</keyword>
<dbReference type="GO" id="GO:0009279">
    <property type="term" value="C:cell outer membrane"/>
    <property type="evidence" value="ECO:0007669"/>
    <property type="project" value="UniProtKB-SubCell"/>
</dbReference>
<evidence type="ECO:0000256" key="5">
    <source>
        <dbReference type="ARBA" id="ARBA00023237"/>
    </source>
</evidence>
<evidence type="ECO:0000256" key="1">
    <source>
        <dbReference type="ARBA" id="ARBA00004442"/>
    </source>
</evidence>
<keyword evidence="5" id="KW-0998">Cell outer membrane</keyword>
<dbReference type="Pfam" id="PF14322">
    <property type="entry name" value="SusD-like_3"/>
    <property type="match status" value="1"/>
</dbReference>
<dbReference type="Gene3D" id="1.25.40.390">
    <property type="match status" value="1"/>
</dbReference>
<sequence>MTYDKFSKHFLLGSLSVLLTFSACTNLETDEVDSIVIDGSGGTTAGNPTEILAGTYSDLSAFTDQAGVYALYEHTTDEMIPPTRGTDWGDNGVWRQLYQHTWDPTHTYVVNAWNQLNQRAYKCNQVLASNPSAQEAAEAKFLRAFFTWHVMDLYGKVPFREVGEGVDVNPKVLKRAEAFAFVIKDLEEALPNLPSPAPSSENSKASKAAAYTMLARLYLNKAVYMAANPEGPYTFDNADMDKVIEYADQVAALGYGLEDQYFVNFSTAAQKEIIFTSPTGTPENRYRMTLHYNNNPDGWNGFATLADFYATFEEDDIRRGIPAAPNGTQYSGLGRGFLVGQQYKDDGSIIINARNSQPLAFTPEVPLSGASTEAGIRVIKYHPKDKGKYIFLRYADVYLMKVEALFRKGETATALELMNDLRTLRGASALGSLTESDLLAERGRELYWEGLRRADQIRFGTFNTTWQDKNNTESFRVLYPIPQQALDSNPNLKQNKGYPGYVGE</sequence>
<dbReference type="InterPro" id="IPR012944">
    <property type="entry name" value="SusD_RagB_dom"/>
</dbReference>
<dbReference type="EMBL" id="FUZU01000001">
    <property type="protein sequence ID" value="SKC61258.1"/>
    <property type="molecule type" value="Genomic_DNA"/>
</dbReference>
<evidence type="ECO:0000313" key="8">
    <source>
        <dbReference type="EMBL" id="SKC61258.1"/>
    </source>
</evidence>
<name>A0A1T5KCZ9_9BACT</name>